<dbReference type="Proteomes" id="UP000188532">
    <property type="component" value="Unassembled WGS sequence"/>
</dbReference>
<reference evidence="1 2" key="1">
    <citation type="submission" date="2017-02" db="EMBL/GenBank/DDBJ databases">
        <title>Complete genome sequences of Mycobacterium kansasii strains isolated from rhesus macaques.</title>
        <authorList>
            <person name="Panda A."/>
            <person name="Nagaraj S."/>
            <person name="Zhao X."/>
            <person name="Tettelin H."/>
            <person name="Detolla L.J."/>
        </authorList>
    </citation>
    <scope>NUCLEOTIDE SEQUENCE [LARGE SCALE GENOMIC DNA]</scope>
    <source>
        <strain evidence="1 2">11-3469</strain>
    </source>
</reference>
<evidence type="ECO:0000313" key="1">
    <source>
        <dbReference type="EMBL" id="OOK63652.1"/>
    </source>
</evidence>
<sequence length="117" mass="13621">MGTTIKHTSIPFIISMQGVSNTENMQFMKARMDDMLIQVKAMDVSIATMHTMYESWVKSSDNTVDMDHLTHDLSNITNTLRDHIADFEDFFRPIRSYFYWTKLLRLPSAGRSDQYST</sequence>
<dbReference type="AlphaFoldDB" id="A0A1V3W9V4"/>
<gene>
    <name evidence="1" type="ORF">BZL29_8474</name>
</gene>
<evidence type="ECO:0000313" key="2">
    <source>
        <dbReference type="Proteomes" id="UP000188532"/>
    </source>
</evidence>
<proteinExistence type="predicted"/>
<protein>
    <submittedName>
        <fullName evidence="1">Putative membrane mmpL2 domain protein</fullName>
    </submittedName>
</protein>
<comment type="caution">
    <text evidence="1">The sequence shown here is derived from an EMBL/GenBank/DDBJ whole genome shotgun (WGS) entry which is preliminary data.</text>
</comment>
<name>A0A1V3W9V4_MYCKA</name>
<accession>A0A1V3W9V4</accession>
<organism evidence="1 2">
    <name type="scientific">Mycobacterium kansasii</name>
    <dbReference type="NCBI Taxonomy" id="1768"/>
    <lineage>
        <taxon>Bacteria</taxon>
        <taxon>Bacillati</taxon>
        <taxon>Actinomycetota</taxon>
        <taxon>Actinomycetes</taxon>
        <taxon>Mycobacteriales</taxon>
        <taxon>Mycobacteriaceae</taxon>
        <taxon>Mycobacterium</taxon>
    </lineage>
</organism>
<dbReference type="EMBL" id="MVBN01000017">
    <property type="protein sequence ID" value="OOK63652.1"/>
    <property type="molecule type" value="Genomic_DNA"/>
</dbReference>